<evidence type="ECO:0000256" key="4">
    <source>
        <dbReference type="ARBA" id="ARBA00022692"/>
    </source>
</evidence>
<evidence type="ECO:0000313" key="12">
    <source>
        <dbReference type="Proteomes" id="UP000515908"/>
    </source>
</evidence>
<keyword evidence="12" id="KW-1185">Reference proteome</keyword>
<dbReference type="AlphaFoldDB" id="A0A7G2CD47"/>
<organism evidence="11 12">
    <name type="scientific">Angomonas deanei</name>
    <dbReference type="NCBI Taxonomy" id="59799"/>
    <lineage>
        <taxon>Eukaryota</taxon>
        <taxon>Discoba</taxon>
        <taxon>Euglenozoa</taxon>
        <taxon>Kinetoplastea</taxon>
        <taxon>Metakinetoplastina</taxon>
        <taxon>Trypanosomatida</taxon>
        <taxon>Trypanosomatidae</taxon>
        <taxon>Strigomonadinae</taxon>
        <taxon>Angomonas</taxon>
    </lineage>
</organism>
<dbReference type="InterPro" id="IPR023395">
    <property type="entry name" value="MCP_dom_sf"/>
</dbReference>
<dbReference type="PRINTS" id="PR00926">
    <property type="entry name" value="MITOCARRIER"/>
</dbReference>
<dbReference type="PROSITE" id="PS50920">
    <property type="entry name" value="SOLCAR"/>
    <property type="match status" value="3"/>
</dbReference>
<evidence type="ECO:0000256" key="2">
    <source>
        <dbReference type="ARBA" id="ARBA00006375"/>
    </source>
</evidence>
<dbReference type="PANTHER" id="PTHR45758:SF19">
    <property type="entry name" value="CARRIER PROTEIN, PUTATIVE-RELATED"/>
    <property type="match status" value="1"/>
</dbReference>
<comment type="subcellular location">
    <subcellularLocation>
        <location evidence="1">Mitochondrion membrane</location>
        <topology evidence="1">Multi-pass membrane protein</topology>
    </subcellularLocation>
</comment>
<evidence type="ECO:0000256" key="3">
    <source>
        <dbReference type="ARBA" id="ARBA00022448"/>
    </source>
</evidence>
<dbReference type="Proteomes" id="UP000515908">
    <property type="component" value="Chromosome 07"/>
</dbReference>
<dbReference type="InterPro" id="IPR002067">
    <property type="entry name" value="MCP"/>
</dbReference>
<name>A0A7G2CD47_9TRYP</name>
<accession>A0A7G2CD47</accession>
<evidence type="ECO:0000256" key="1">
    <source>
        <dbReference type="ARBA" id="ARBA00004225"/>
    </source>
</evidence>
<dbReference type="VEuPathDB" id="TriTrypDB:ADEAN_000409500"/>
<dbReference type="EMBL" id="LR877151">
    <property type="protein sequence ID" value="CAD2216633.1"/>
    <property type="molecule type" value="Genomic_DNA"/>
</dbReference>
<keyword evidence="3 10" id="KW-0813">Transport</keyword>
<dbReference type="GO" id="GO:0015093">
    <property type="term" value="F:ferrous iron transmembrane transporter activity"/>
    <property type="evidence" value="ECO:0007669"/>
    <property type="project" value="TreeGrafter"/>
</dbReference>
<evidence type="ECO:0000313" key="11">
    <source>
        <dbReference type="EMBL" id="CAD2216633.1"/>
    </source>
</evidence>
<evidence type="ECO:0000256" key="10">
    <source>
        <dbReference type="RuleBase" id="RU000488"/>
    </source>
</evidence>
<keyword evidence="6" id="KW-1133">Transmembrane helix</keyword>
<feature type="repeat" description="Solcar" evidence="9">
    <location>
        <begin position="1"/>
        <end position="94"/>
    </location>
</feature>
<keyword evidence="7" id="KW-0496">Mitochondrion</keyword>
<sequence>MEIICSAVAGMAARLICHPLDTIKTVAFTGFAKEPSADPAAHLTRQPSSFVSSAKAIWRGEGMKGFYRGIGVTTLGAAPGVALYLTSYDYLSRYWLGRQAAYEELPSPTLFQSCVRHTPKEVVYLTCGFGAEAVSCLFWVPIDVTKERLQSQPPSLKNRYRNSLDALRVIHRHEGVLGLYKGYLSTLGSFGPFSAIYFVTYEFLQKRLRQLSDGSDASESTSTSFLYATLSGGAANTFASLCTNPLELVKTRLQVQRAVLGDHKASAVSSKLFHYHYTGLVDGLVHIAKEEGVRGLWRGVWCRAAFTAPNAALTMSFYEVLKSKYAKTA</sequence>
<evidence type="ECO:0000256" key="5">
    <source>
        <dbReference type="ARBA" id="ARBA00022737"/>
    </source>
</evidence>
<comment type="similarity">
    <text evidence="2 10">Belongs to the mitochondrial carrier (TC 2.A.29) family.</text>
</comment>
<gene>
    <name evidence="11" type="ORF">ADEAN_000409500</name>
</gene>
<dbReference type="GO" id="GO:0048250">
    <property type="term" value="P:iron import into the mitochondrion"/>
    <property type="evidence" value="ECO:0007669"/>
    <property type="project" value="TreeGrafter"/>
</dbReference>
<keyword evidence="5" id="KW-0677">Repeat</keyword>
<keyword evidence="8 9" id="KW-0472">Membrane</keyword>
<dbReference type="Pfam" id="PF00153">
    <property type="entry name" value="Mito_carr"/>
    <property type="match status" value="3"/>
</dbReference>
<dbReference type="PANTHER" id="PTHR45758">
    <property type="entry name" value="MITOFERRIN-1-RELATED"/>
    <property type="match status" value="1"/>
</dbReference>
<feature type="repeat" description="Solcar" evidence="9">
    <location>
        <begin position="119"/>
        <end position="207"/>
    </location>
</feature>
<dbReference type="OrthoDB" id="250329at2759"/>
<dbReference type="SUPFAM" id="SSF103506">
    <property type="entry name" value="Mitochondrial carrier"/>
    <property type="match status" value="1"/>
</dbReference>
<protein>
    <submittedName>
        <fullName evidence="11">Mitochondrial carrier protein, putative</fullName>
    </submittedName>
</protein>
<evidence type="ECO:0000256" key="9">
    <source>
        <dbReference type="PROSITE-ProRule" id="PRU00282"/>
    </source>
</evidence>
<proteinExistence type="inferred from homology"/>
<evidence type="ECO:0000256" key="6">
    <source>
        <dbReference type="ARBA" id="ARBA00022989"/>
    </source>
</evidence>
<dbReference type="InterPro" id="IPR018108">
    <property type="entry name" value="MCP_transmembrane"/>
</dbReference>
<evidence type="ECO:0000256" key="8">
    <source>
        <dbReference type="ARBA" id="ARBA00023136"/>
    </source>
</evidence>
<keyword evidence="4 9" id="KW-0812">Transmembrane</keyword>
<feature type="repeat" description="Solcar" evidence="9">
    <location>
        <begin position="223"/>
        <end position="324"/>
    </location>
</feature>
<dbReference type="GO" id="GO:0031966">
    <property type="term" value="C:mitochondrial membrane"/>
    <property type="evidence" value="ECO:0007669"/>
    <property type="project" value="UniProtKB-SubCell"/>
</dbReference>
<dbReference type="Gene3D" id="1.50.40.10">
    <property type="entry name" value="Mitochondrial carrier domain"/>
    <property type="match status" value="1"/>
</dbReference>
<evidence type="ECO:0000256" key="7">
    <source>
        <dbReference type="ARBA" id="ARBA00023128"/>
    </source>
</evidence>
<reference evidence="11 12" key="1">
    <citation type="submission" date="2020-08" db="EMBL/GenBank/DDBJ databases">
        <authorList>
            <person name="Newling K."/>
            <person name="Davey J."/>
            <person name="Forrester S."/>
        </authorList>
    </citation>
    <scope>NUCLEOTIDE SEQUENCE [LARGE SCALE GENOMIC DNA]</scope>
    <source>
        <strain evidence="12">Crithidia deanei Carvalho (ATCC PRA-265)</strain>
    </source>
</reference>